<feature type="compositionally biased region" description="Basic and acidic residues" evidence="1">
    <location>
        <begin position="47"/>
        <end position="65"/>
    </location>
</feature>
<dbReference type="Proteomes" id="UP001189429">
    <property type="component" value="Unassembled WGS sequence"/>
</dbReference>
<comment type="caution">
    <text evidence="2">The sequence shown here is derived from an EMBL/GenBank/DDBJ whole genome shotgun (WGS) entry which is preliminary data.</text>
</comment>
<evidence type="ECO:0000313" key="2">
    <source>
        <dbReference type="EMBL" id="CAK0834594.1"/>
    </source>
</evidence>
<dbReference type="EMBL" id="CAUYUJ010012781">
    <property type="protein sequence ID" value="CAK0834594.1"/>
    <property type="molecule type" value="Genomic_DNA"/>
</dbReference>
<reference evidence="2" key="1">
    <citation type="submission" date="2023-10" db="EMBL/GenBank/DDBJ databases">
        <authorList>
            <person name="Chen Y."/>
            <person name="Shah S."/>
            <person name="Dougan E. K."/>
            <person name="Thang M."/>
            <person name="Chan C."/>
        </authorList>
    </citation>
    <scope>NUCLEOTIDE SEQUENCE [LARGE SCALE GENOMIC DNA]</scope>
</reference>
<evidence type="ECO:0000256" key="1">
    <source>
        <dbReference type="SAM" id="MobiDB-lite"/>
    </source>
</evidence>
<proteinExistence type="predicted"/>
<organism evidence="2 3">
    <name type="scientific">Prorocentrum cordatum</name>
    <dbReference type="NCBI Taxonomy" id="2364126"/>
    <lineage>
        <taxon>Eukaryota</taxon>
        <taxon>Sar</taxon>
        <taxon>Alveolata</taxon>
        <taxon>Dinophyceae</taxon>
        <taxon>Prorocentrales</taxon>
        <taxon>Prorocentraceae</taxon>
        <taxon>Prorocentrum</taxon>
    </lineage>
</organism>
<name>A0ABN9SRJ4_9DINO</name>
<feature type="region of interest" description="Disordered" evidence="1">
    <location>
        <begin position="1"/>
        <end position="102"/>
    </location>
</feature>
<gene>
    <name evidence="2" type="ORF">PCOR1329_LOCUS31978</name>
</gene>
<sequence length="102" mass="10619">MDRTGIAANFSTRARKAAAPSGADAPCCSSAPRLLKGPPPPRPGRKSGGEREKRGEAGKGRRQRNESGMSVHPRKSARISWIGAGARPYLASAERAPSGPGD</sequence>
<evidence type="ECO:0000313" key="3">
    <source>
        <dbReference type="Proteomes" id="UP001189429"/>
    </source>
</evidence>
<protein>
    <submittedName>
        <fullName evidence="2">Uncharacterized protein</fullName>
    </submittedName>
</protein>
<accession>A0ABN9SRJ4</accession>
<keyword evidence="3" id="KW-1185">Reference proteome</keyword>